<keyword evidence="16" id="KW-0675">Receptor</keyword>
<evidence type="ECO:0000256" key="9">
    <source>
        <dbReference type="ARBA" id="ARBA00023136"/>
    </source>
</evidence>
<dbReference type="InterPro" id="IPR012910">
    <property type="entry name" value="Plug_dom"/>
</dbReference>
<keyword evidence="10 11" id="KW-0998">Cell outer membrane</keyword>
<organism evidence="16 17">
    <name type="scientific">Zhongshania guokunii</name>
    <dbReference type="NCBI Taxonomy" id="641783"/>
    <lineage>
        <taxon>Bacteria</taxon>
        <taxon>Pseudomonadati</taxon>
        <taxon>Pseudomonadota</taxon>
        <taxon>Gammaproteobacteria</taxon>
        <taxon>Cellvibrionales</taxon>
        <taxon>Spongiibacteraceae</taxon>
        <taxon>Zhongshania</taxon>
    </lineage>
</organism>
<dbReference type="RefSeq" id="WP_368379678.1">
    <property type="nucleotide sequence ID" value="NZ_JBFRYA010000001.1"/>
</dbReference>
<dbReference type="PROSITE" id="PS51257">
    <property type="entry name" value="PROKAR_LIPOPROTEIN"/>
    <property type="match status" value="1"/>
</dbReference>
<dbReference type="Gene3D" id="2.40.170.20">
    <property type="entry name" value="TonB-dependent receptor, beta-barrel domain"/>
    <property type="match status" value="1"/>
</dbReference>
<reference evidence="16 17" key="1">
    <citation type="journal article" date="2011" name="Int. J. Syst. Evol. Microbiol.">
        <title>Zhongshania antarctica gen. nov., sp. nov. and Zhongshania guokunii sp. nov., gammaproteobacteria respectively isolated from coastal attached (fast) ice and surface seawater of the Antarctic.</title>
        <authorList>
            <person name="Li H.J."/>
            <person name="Zhang X.Y."/>
            <person name="Chen C.X."/>
            <person name="Zhang Y.J."/>
            <person name="Gao Z.M."/>
            <person name="Yu Y."/>
            <person name="Chen X.L."/>
            <person name="Chen B."/>
            <person name="Zhang Y.Z."/>
        </authorList>
    </citation>
    <scope>NUCLEOTIDE SEQUENCE [LARGE SCALE GENOMIC DNA]</scope>
    <source>
        <strain evidence="16 17">ZS6-22T</strain>
    </source>
</reference>
<evidence type="ECO:0000256" key="13">
    <source>
        <dbReference type="SAM" id="SignalP"/>
    </source>
</evidence>
<keyword evidence="17" id="KW-1185">Reference proteome</keyword>
<feature type="signal peptide" evidence="13">
    <location>
        <begin position="1"/>
        <end position="25"/>
    </location>
</feature>
<dbReference type="InterPro" id="IPR039426">
    <property type="entry name" value="TonB-dep_rcpt-like"/>
</dbReference>
<evidence type="ECO:0000256" key="1">
    <source>
        <dbReference type="ARBA" id="ARBA00004571"/>
    </source>
</evidence>
<dbReference type="InterPro" id="IPR036942">
    <property type="entry name" value="Beta-barrel_TonB_sf"/>
</dbReference>
<evidence type="ECO:0000259" key="15">
    <source>
        <dbReference type="Pfam" id="PF07715"/>
    </source>
</evidence>
<evidence type="ECO:0000313" key="16">
    <source>
        <dbReference type="EMBL" id="MEX1667342.1"/>
    </source>
</evidence>
<dbReference type="PROSITE" id="PS52016">
    <property type="entry name" value="TONB_DEPENDENT_REC_3"/>
    <property type="match status" value="1"/>
</dbReference>
<keyword evidence="2 11" id="KW-0813">Transport</keyword>
<evidence type="ECO:0000259" key="14">
    <source>
        <dbReference type="Pfam" id="PF00593"/>
    </source>
</evidence>
<comment type="caution">
    <text evidence="16">The sequence shown here is derived from an EMBL/GenBank/DDBJ whole genome shotgun (WGS) entry which is preliminary data.</text>
</comment>
<comment type="similarity">
    <text evidence="11 12">Belongs to the TonB-dependent receptor family.</text>
</comment>
<keyword evidence="4" id="KW-0410">Iron transport</keyword>
<evidence type="ECO:0000256" key="7">
    <source>
        <dbReference type="ARBA" id="ARBA00023065"/>
    </source>
</evidence>
<keyword evidence="7" id="KW-0406">Ion transport</keyword>
<dbReference type="Pfam" id="PF00593">
    <property type="entry name" value="TonB_dep_Rec_b-barrel"/>
    <property type="match status" value="1"/>
</dbReference>
<dbReference type="PANTHER" id="PTHR32552:SF81">
    <property type="entry name" value="TONB-DEPENDENT OUTER MEMBRANE RECEPTOR"/>
    <property type="match status" value="1"/>
</dbReference>
<evidence type="ECO:0000256" key="5">
    <source>
        <dbReference type="ARBA" id="ARBA00022692"/>
    </source>
</evidence>
<dbReference type="Pfam" id="PF07715">
    <property type="entry name" value="Plug"/>
    <property type="match status" value="1"/>
</dbReference>
<feature type="domain" description="TonB-dependent receptor-like beta-barrel" evidence="14">
    <location>
        <begin position="295"/>
        <end position="766"/>
    </location>
</feature>
<feature type="chain" id="PRO_5046632840" evidence="13">
    <location>
        <begin position="26"/>
        <end position="806"/>
    </location>
</feature>
<evidence type="ECO:0000313" key="17">
    <source>
        <dbReference type="Proteomes" id="UP001557485"/>
    </source>
</evidence>
<evidence type="ECO:0000256" key="11">
    <source>
        <dbReference type="PROSITE-ProRule" id="PRU01360"/>
    </source>
</evidence>
<feature type="domain" description="TonB-dependent receptor plug" evidence="15">
    <location>
        <begin position="54"/>
        <end position="160"/>
    </location>
</feature>
<dbReference type="SUPFAM" id="SSF56935">
    <property type="entry name" value="Porins"/>
    <property type="match status" value="1"/>
</dbReference>
<evidence type="ECO:0000256" key="3">
    <source>
        <dbReference type="ARBA" id="ARBA00022452"/>
    </source>
</evidence>
<keyword evidence="8 12" id="KW-0798">TonB box</keyword>
<comment type="subcellular location">
    <subcellularLocation>
        <location evidence="1 11">Cell outer membrane</location>
        <topology evidence="1 11">Multi-pass membrane protein</topology>
    </subcellularLocation>
</comment>
<evidence type="ECO:0000256" key="10">
    <source>
        <dbReference type="ARBA" id="ARBA00023237"/>
    </source>
</evidence>
<sequence length="806" mass="88633">MSSKNNCSVVLMASMLACMSSQIHADENTERKKGSRNRLLEEVVVTAQKREEDSQDVPIAISAFSGDKLEAFGIENTSDLQKITPGLTFTYTYGYTVIYLRGVGSDAFLPSADPSVATYIDGINIPATRGKNDTLGPVQRVEVLKGPQGTLFGRNATGGAVSIVTADPPPEGEPIAGTLKADIGNYGRRGYQLYGASNLVGGLGATVSLFQNRGDIIAHNYLTGPDGETVPGPEREDKDEGARLKFRWDISDFMSATVIGSYINQFNGSSLMLENTRPALILAGGDGSETKADRRLENDFEGGSGTQNYIYGAIFEWSPGPFDMKFTASNIETDVDWGQFDYDSTPSSGATFFVYNEPSLQDTYELQFTSNEETWLSDNLEWAAGLYHLEASSGFDRLFFTVNTGLVTPAITNALPPALSGTVTTLLRELTANNEVMLQSTGILDTTADSVYFQGTWTFDERFNLTVGARYQEEHREIGDTYLDLVDTTSGNPPPEYYEGNDFSRNTRVLSFEGKEVDANTTSWRIASQYFASDVVQFYTSLSRSYKSPTFNVVNFFTPPDLVKAEEATAFELGFKSEMLDGELQLNGAIFRSVAKDLVTAIVSFTSGGIVRFSNANEAVSDGAELDFQWQPMPDWNPGLAITGGASYIDAKYTDYKNGSGFDDETGLYFGPDNLTGIPLQEPRDFTGNSVVRTPKLSSSISLNQFIELGDYGNLEFAVDYSYKGEYNTTPQASPYFIQDQFEVWGARATYFYDPLGLQVTAYVDNAKDKDYFATIMQSDFGRTVSLAAPRFYGVRLKWDYGLMFE</sequence>
<dbReference type="PANTHER" id="PTHR32552">
    <property type="entry name" value="FERRICHROME IRON RECEPTOR-RELATED"/>
    <property type="match status" value="1"/>
</dbReference>
<protein>
    <submittedName>
        <fullName evidence="16">TonB-dependent receptor</fullName>
    </submittedName>
</protein>
<dbReference type="EMBL" id="JBFRYA010000001">
    <property type="protein sequence ID" value="MEX1667342.1"/>
    <property type="molecule type" value="Genomic_DNA"/>
</dbReference>
<name>A0ABV3U0C7_9GAMM</name>
<dbReference type="Proteomes" id="UP001557485">
    <property type="component" value="Unassembled WGS sequence"/>
</dbReference>
<evidence type="ECO:0000256" key="2">
    <source>
        <dbReference type="ARBA" id="ARBA00022448"/>
    </source>
</evidence>
<keyword evidence="9 11" id="KW-0472">Membrane</keyword>
<keyword evidence="6" id="KW-0408">Iron</keyword>
<gene>
    <name evidence="16" type="ORF">AB4876_00385</name>
</gene>
<accession>A0ABV3U0C7</accession>
<keyword evidence="5 11" id="KW-0812">Transmembrane</keyword>
<evidence type="ECO:0000256" key="8">
    <source>
        <dbReference type="ARBA" id="ARBA00023077"/>
    </source>
</evidence>
<keyword evidence="13" id="KW-0732">Signal</keyword>
<evidence type="ECO:0000256" key="6">
    <source>
        <dbReference type="ARBA" id="ARBA00023004"/>
    </source>
</evidence>
<dbReference type="InterPro" id="IPR000531">
    <property type="entry name" value="Beta-barrel_TonB"/>
</dbReference>
<keyword evidence="3 11" id="KW-1134">Transmembrane beta strand</keyword>
<evidence type="ECO:0000256" key="12">
    <source>
        <dbReference type="RuleBase" id="RU003357"/>
    </source>
</evidence>
<proteinExistence type="inferred from homology"/>
<evidence type="ECO:0000256" key="4">
    <source>
        <dbReference type="ARBA" id="ARBA00022496"/>
    </source>
</evidence>